<name>A0A1I7XPA2_HETBA</name>
<proteinExistence type="predicted"/>
<reference evidence="2" key="1">
    <citation type="submission" date="2016-11" db="UniProtKB">
        <authorList>
            <consortium name="WormBaseParasite"/>
        </authorList>
    </citation>
    <scope>IDENTIFICATION</scope>
</reference>
<evidence type="ECO:0000313" key="1">
    <source>
        <dbReference type="Proteomes" id="UP000095283"/>
    </source>
</evidence>
<dbReference type="Proteomes" id="UP000095283">
    <property type="component" value="Unplaced"/>
</dbReference>
<organism evidence="1 2">
    <name type="scientific">Heterorhabditis bacteriophora</name>
    <name type="common">Entomopathogenic nematode worm</name>
    <dbReference type="NCBI Taxonomy" id="37862"/>
    <lineage>
        <taxon>Eukaryota</taxon>
        <taxon>Metazoa</taxon>
        <taxon>Ecdysozoa</taxon>
        <taxon>Nematoda</taxon>
        <taxon>Chromadorea</taxon>
        <taxon>Rhabditida</taxon>
        <taxon>Rhabditina</taxon>
        <taxon>Rhabditomorpha</taxon>
        <taxon>Strongyloidea</taxon>
        <taxon>Heterorhabditidae</taxon>
        <taxon>Heterorhabditis</taxon>
    </lineage>
</organism>
<accession>A0A1I7XPA2</accession>
<keyword evidence="1" id="KW-1185">Reference proteome</keyword>
<dbReference type="AlphaFoldDB" id="A0A1I7XPA2"/>
<protein>
    <submittedName>
        <fullName evidence="2">Uncharacterized protein</fullName>
    </submittedName>
</protein>
<sequence length="81" mass="9456">MTKLLTSFECGVYRQLPLFRPRKGNNSGDRHYINLSKAVLQHLRNLFIIRATTLTSGCYINELYLLHYKFVYKSLETVDGD</sequence>
<evidence type="ECO:0000313" key="2">
    <source>
        <dbReference type="WBParaSite" id="Hba_19368"/>
    </source>
</evidence>
<dbReference type="WBParaSite" id="Hba_19368">
    <property type="protein sequence ID" value="Hba_19368"/>
    <property type="gene ID" value="Hba_19368"/>
</dbReference>